<dbReference type="AlphaFoldDB" id="A0AAD7V410"/>
<evidence type="ECO:0000313" key="6">
    <source>
        <dbReference type="EMBL" id="KAJ8657810.1"/>
    </source>
</evidence>
<dbReference type="PROSITE" id="PS50222">
    <property type="entry name" value="EF_HAND_2"/>
    <property type="match status" value="1"/>
</dbReference>
<dbReference type="RefSeq" id="XP_058342723.1">
    <property type="nucleotide sequence ID" value="XM_058486366.1"/>
</dbReference>
<feature type="chain" id="PRO_5041985963" description="EF-hand domain-containing protein" evidence="4">
    <location>
        <begin position="20"/>
        <end position="175"/>
    </location>
</feature>
<feature type="signal peptide" evidence="4">
    <location>
        <begin position="1"/>
        <end position="19"/>
    </location>
</feature>
<feature type="compositionally biased region" description="Basic and acidic residues" evidence="3">
    <location>
        <begin position="117"/>
        <end position="127"/>
    </location>
</feature>
<gene>
    <name evidence="6" type="ORF">O0I10_006337</name>
</gene>
<proteinExistence type="predicted"/>
<dbReference type="Pfam" id="PF13499">
    <property type="entry name" value="EF-hand_7"/>
    <property type="match status" value="1"/>
</dbReference>
<evidence type="ECO:0000313" key="7">
    <source>
        <dbReference type="Proteomes" id="UP001234581"/>
    </source>
</evidence>
<feature type="domain" description="EF-hand" evidence="5">
    <location>
        <begin position="77"/>
        <end position="112"/>
    </location>
</feature>
<keyword evidence="2" id="KW-0106">Calcium</keyword>
<dbReference type="Proteomes" id="UP001234581">
    <property type="component" value="Unassembled WGS sequence"/>
</dbReference>
<keyword evidence="7" id="KW-1185">Reference proteome</keyword>
<dbReference type="GO" id="GO:0070062">
    <property type="term" value="C:extracellular exosome"/>
    <property type="evidence" value="ECO:0007669"/>
    <property type="project" value="TreeGrafter"/>
</dbReference>
<dbReference type="InterPro" id="IPR040250">
    <property type="entry name" value="Nucleobindin"/>
</dbReference>
<dbReference type="PANTHER" id="PTHR19237:SF20">
    <property type="entry name" value="NUCLEOBINDIN 1"/>
    <property type="match status" value="1"/>
</dbReference>
<evidence type="ECO:0000256" key="2">
    <source>
        <dbReference type="ARBA" id="ARBA00022837"/>
    </source>
</evidence>
<reference evidence="6 7" key="1">
    <citation type="submission" date="2023-03" db="EMBL/GenBank/DDBJ databases">
        <title>Genome sequence of Lichtheimia ornata CBS 291.66.</title>
        <authorList>
            <person name="Mohabir J.T."/>
            <person name="Shea T.P."/>
            <person name="Kurbessoian T."/>
            <person name="Berby B."/>
            <person name="Fontaine J."/>
            <person name="Livny J."/>
            <person name="Gnirke A."/>
            <person name="Stajich J.E."/>
            <person name="Cuomo C.A."/>
        </authorList>
    </citation>
    <scope>NUCLEOTIDE SEQUENCE [LARGE SCALE GENOMIC DNA]</scope>
    <source>
        <strain evidence="6">CBS 291.66</strain>
    </source>
</reference>
<sequence length="175" mass="20131">MMKLSLLLSAGLLVAAVKAGAFANYEEQHMTETHQIQISDEVTFFKLHDRNGDGQWDDNDLKALYGFERDVDASAKHIRTIIDRAFHDLDMDGDGLISLTEYMQSKLPSWTPEEIQADKQWRDDHPSGEASDEEQQHHERPEWQEGDHGEEQQQQQQQDDGVDNDPVPDKFKVQK</sequence>
<dbReference type="PANTHER" id="PTHR19237">
    <property type="entry name" value="NUCLEOBINDIN"/>
    <property type="match status" value="1"/>
</dbReference>
<dbReference type="GeneID" id="83213748"/>
<dbReference type="InterPro" id="IPR018247">
    <property type="entry name" value="EF_Hand_1_Ca_BS"/>
</dbReference>
<dbReference type="InterPro" id="IPR011992">
    <property type="entry name" value="EF-hand-dom_pair"/>
</dbReference>
<name>A0AAD7V410_9FUNG</name>
<evidence type="ECO:0000259" key="5">
    <source>
        <dbReference type="PROSITE" id="PS50222"/>
    </source>
</evidence>
<dbReference type="EMBL" id="JARTCD010000028">
    <property type="protein sequence ID" value="KAJ8657810.1"/>
    <property type="molecule type" value="Genomic_DNA"/>
</dbReference>
<feature type="compositionally biased region" description="Basic and acidic residues" evidence="3">
    <location>
        <begin position="134"/>
        <end position="151"/>
    </location>
</feature>
<evidence type="ECO:0000256" key="4">
    <source>
        <dbReference type="SAM" id="SignalP"/>
    </source>
</evidence>
<organism evidence="6 7">
    <name type="scientific">Lichtheimia ornata</name>
    <dbReference type="NCBI Taxonomy" id="688661"/>
    <lineage>
        <taxon>Eukaryota</taxon>
        <taxon>Fungi</taxon>
        <taxon>Fungi incertae sedis</taxon>
        <taxon>Mucoromycota</taxon>
        <taxon>Mucoromycotina</taxon>
        <taxon>Mucoromycetes</taxon>
        <taxon>Mucorales</taxon>
        <taxon>Lichtheimiaceae</taxon>
        <taxon>Lichtheimia</taxon>
    </lineage>
</organism>
<accession>A0AAD7V410</accession>
<evidence type="ECO:0000256" key="3">
    <source>
        <dbReference type="SAM" id="MobiDB-lite"/>
    </source>
</evidence>
<protein>
    <recommendedName>
        <fullName evidence="5">EF-hand domain-containing protein</fullName>
    </recommendedName>
</protein>
<dbReference type="SUPFAM" id="SSF47473">
    <property type="entry name" value="EF-hand"/>
    <property type="match status" value="1"/>
</dbReference>
<comment type="caution">
    <text evidence="6">The sequence shown here is derived from an EMBL/GenBank/DDBJ whole genome shotgun (WGS) entry which is preliminary data.</text>
</comment>
<feature type="region of interest" description="Disordered" evidence="3">
    <location>
        <begin position="117"/>
        <end position="175"/>
    </location>
</feature>
<dbReference type="InterPro" id="IPR002048">
    <property type="entry name" value="EF_hand_dom"/>
</dbReference>
<keyword evidence="1 4" id="KW-0732">Signal</keyword>
<dbReference type="GO" id="GO:0005793">
    <property type="term" value="C:endoplasmic reticulum-Golgi intermediate compartment"/>
    <property type="evidence" value="ECO:0007669"/>
    <property type="project" value="TreeGrafter"/>
</dbReference>
<dbReference type="GO" id="GO:0005509">
    <property type="term" value="F:calcium ion binding"/>
    <property type="evidence" value="ECO:0007669"/>
    <property type="project" value="InterPro"/>
</dbReference>
<evidence type="ECO:0000256" key="1">
    <source>
        <dbReference type="ARBA" id="ARBA00022729"/>
    </source>
</evidence>
<dbReference type="Gene3D" id="1.10.238.10">
    <property type="entry name" value="EF-hand"/>
    <property type="match status" value="1"/>
</dbReference>
<dbReference type="PROSITE" id="PS00018">
    <property type="entry name" value="EF_HAND_1"/>
    <property type="match status" value="1"/>
</dbReference>